<proteinExistence type="predicted"/>
<comment type="caution">
    <text evidence="4">The sequence shown here is derived from an EMBL/GenBank/DDBJ whole genome shotgun (WGS) entry which is preliminary data.</text>
</comment>
<protein>
    <submittedName>
        <fullName evidence="4">Uncharacterized protein</fullName>
    </submittedName>
</protein>
<keyword evidence="6" id="KW-1185">Reference proteome</keyword>
<dbReference type="Proteomes" id="UP000324907">
    <property type="component" value="Unassembled WGS sequence"/>
</dbReference>
<dbReference type="Proteomes" id="UP000323011">
    <property type="component" value="Unassembled WGS sequence"/>
</dbReference>
<evidence type="ECO:0000313" key="2">
    <source>
        <dbReference type="EMBL" id="KAA0159277.1"/>
    </source>
</evidence>
<reference evidence="5 6" key="1">
    <citation type="submission" date="2019-07" db="EMBL/GenBank/DDBJ databases">
        <title>Genomes of Cafeteria roenbergensis.</title>
        <authorList>
            <person name="Fischer M.G."/>
            <person name="Hackl T."/>
            <person name="Roman M."/>
        </authorList>
    </citation>
    <scope>NUCLEOTIDE SEQUENCE [LARGE SCALE GENOMIC DNA]</scope>
    <source>
        <strain evidence="1 6">BVI</strain>
        <strain evidence="3 8">Cflag</strain>
        <strain evidence="4 5">E4-10P</strain>
        <strain evidence="2 7">RCC970-E3</strain>
    </source>
</reference>
<dbReference type="Proteomes" id="UP000325113">
    <property type="component" value="Unassembled WGS sequence"/>
</dbReference>
<dbReference type="Proteomes" id="UP000322899">
    <property type="component" value="Unassembled WGS sequence"/>
</dbReference>
<organism evidence="4 5">
    <name type="scientific">Cafeteria roenbergensis</name>
    <name type="common">Marine flagellate</name>
    <dbReference type="NCBI Taxonomy" id="33653"/>
    <lineage>
        <taxon>Eukaryota</taxon>
        <taxon>Sar</taxon>
        <taxon>Stramenopiles</taxon>
        <taxon>Bigyra</taxon>
        <taxon>Opalozoa</taxon>
        <taxon>Bicosoecida</taxon>
        <taxon>Cafeteriaceae</taxon>
        <taxon>Cafeteria</taxon>
    </lineage>
</organism>
<evidence type="ECO:0000313" key="5">
    <source>
        <dbReference type="Proteomes" id="UP000322899"/>
    </source>
</evidence>
<evidence type="ECO:0000313" key="6">
    <source>
        <dbReference type="Proteomes" id="UP000323011"/>
    </source>
</evidence>
<dbReference type="EMBL" id="VLTL01000132">
    <property type="protein sequence ID" value="KAA0159277.1"/>
    <property type="molecule type" value="Genomic_DNA"/>
</dbReference>
<name>A0A5A8EEL6_CAFRO</name>
<evidence type="ECO:0000313" key="1">
    <source>
        <dbReference type="EMBL" id="KAA0151224.1"/>
    </source>
</evidence>
<dbReference type="EMBL" id="VLTO01000023">
    <property type="protein sequence ID" value="KAA0174380.1"/>
    <property type="molecule type" value="Genomic_DNA"/>
</dbReference>
<evidence type="ECO:0000313" key="7">
    <source>
        <dbReference type="Proteomes" id="UP000324907"/>
    </source>
</evidence>
<dbReference type="AlphaFoldDB" id="A0A5A8EEL6"/>
<accession>A0A5A8EEL6</accession>
<dbReference type="EMBL" id="VLTM01000053">
    <property type="protein sequence ID" value="KAA0159448.1"/>
    <property type="molecule type" value="Genomic_DNA"/>
</dbReference>
<evidence type="ECO:0000313" key="4">
    <source>
        <dbReference type="EMBL" id="KAA0174380.1"/>
    </source>
</evidence>
<dbReference type="EMBL" id="VLTN01000028">
    <property type="protein sequence ID" value="KAA0151224.1"/>
    <property type="molecule type" value="Genomic_DNA"/>
</dbReference>
<evidence type="ECO:0000313" key="3">
    <source>
        <dbReference type="EMBL" id="KAA0159448.1"/>
    </source>
</evidence>
<evidence type="ECO:0000313" key="8">
    <source>
        <dbReference type="Proteomes" id="UP000325113"/>
    </source>
</evidence>
<gene>
    <name evidence="4" type="ORF">FNF27_04173</name>
    <name evidence="2" type="ORF">FNF28_05912</name>
    <name evidence="1" type="ORF">FNF29_04699</name>
    <name evidence="3" type="ORF">FNF31_04814</name>
</gene>
<sequence length="166" mass="17200">MAAAAAAAATAGGGTSDFVSAQAQETALIGLAFLHRQLTHERVEPRAARAAIACLSHLQRFHRALSHPAVVASGATKQCLTAVLRCALGPRHPTCCEAAAQLIRQEGLRDPRMAEFVARSVAHEAIAGAVVPPERAQAAAETACRIFFDPASGSDGVAARVLMAIE</sequence>